<reference evidence="4" key="2">
    <citation type="submission" date="2023-05" db="EMBL/GenBank/DDBJ databases">
        <authorList>
            <person name="Schelkunov M.I."/>
        </authorList>
    </citation>
    <scope>NUCLEOTIDE SEQUENCE</scope>
    <source>
        <strain evidence="4">Hsosn_3</strain>
        <tissue evidence="4">Leaf</tissue>
    </source>
</reference>
<protein>
    <submittedName>
        <fullName evidence="4">Nephrocystin-3</fullName>
    </submittedName>
</protein>
<dbReference type="SUPFAM" id="SSF48452">
    <property type="entry name" value="TPR-like"/>
    <property type="match status" value="2"/>
</dbReference>
<proteinExistence type="predicted"/>
<organism evidence="4 5">
    <name type="scientific">Heracleum sosnowskyi</name>
    <dbReference type="NCBI Taxonomy" id="360622"/>
    <lineage>
        <taxon>Eukaryota</taxon>
        <taxon>Viridiplantae</taxon>
        <taxon>Streptophyta</taxon>
        <taxon>Embryophyta</taxon>
        <taxon>Tracheophyta</taxon>
        <taxon>Spermatophyta</taxon>
        <taxon>Magnoliopsida</taxon>
        <taxon>eudicotyledons</taxon>
        <taxon>Gunneridae</taxon>
        <taxon>Pentapetalae</taxon>
        <taxon>asterids</taxon>
        <taxon>campanulids</taxon>
        <taxon>Apiales</taxon>
        <taxon>Apiaceae</taxon>
        <taxon>Apioideae</taxon>
        <taxon>apioid superclade</taxon>
        <taxon>Tordylieae</taxon>
        <taxon>Tordyliinae</taxon>
        <taxon>Heracleum</taxon>
    </lineage>
</organism>
<keyword evidence="5" id="KW-1185">Reference proteome</keyword>
<feature type="repeat" description="TPR" evidence="3">
    <location>
        <begin position="205"/>
        <end position="238"/>
    </location>
</feature>
<evidence type="ECO:0000256" key="1">
    <source>
        <dbReference type="ARBA" id="ARBA00022737"/>
    </source>
</evidence>
<dbReference type="Gene3D" id="1.25.40.10">
    <property type="entry name" value="Tetratricopeptide repeat domain"/>
    <property type="match status" value="2"/>
</dbReference>
<dbReference type="GO" id="GO:0009658">
    <property type="term" value="P:chloroplast organization"/>
    <property type="evidence" value="ECO:0007669"/>
    <property type="project" value="TreeGrafter"/>
</dbReference>
<dbReference type="GO" id="GO:0009507">
    <property type="term" value="C:chloroplast"/>
    <property type="evidence" value="ECO:0007669"/>
    <property type="project" value="TreeGrafter"/>
</dbReference>
<evidence type="ECO:0000256" key="2">
    <source>
        <dbReference type="ARBA" id="ARBA00022803"/>
    </source>
</evidence>
<sequence>MGASSTTTPSVSSLLNPPSISSHYSRMNQMFLSIYLGQMATHVTIISVCLSNHNRNIIKYVIDSGAFSCRTSVRCFATTGSLNLDSALQSNIWGSSDSQRSSGKPDISKKSFDNDLEQMLQELFDEIKSLIKAGNNNDALDLLEANYEAVSQQIDAGDKGIEQVAILDVIALGYIAIGDLKMVGFLLNLLNKVVNKLLDDEPLLDSVLTHMGSMYTTLGKFENSLHVYKRALGIIQRKYGNNSTLLVTPLLGMGKVFGLIGRATKATDLYHRAITVLETNIGAENEQLVLPLFALGNLSIKEGKTTDAENAFTRILNIYKKLYGEDDERVGMTLCSLANVKCAKGDVDEAVLLYQNALLLLKNSKNVTSDDGLMEKIMIDLAELLHSVGRGSEGRALLEECLLITEKHWGKEHPNSVTHLINLATSYSRSKNFVEAERLLRTSLKIMSKAASPDDQSITFPMLNLAVTLYNLNQNEEAEQLALEVLQIREKAFGKDSLPVGEALDCLVSIQSRLEKDDKELLGHLQRVLKIQEKAFGDESEEVIGTLKKILFYLDKMGMKNEKFPVQKRLSMLRTKYKEMIQH</sequence>
<evidence type="ECO:0000313" key="5">
    <source>
        <dbReference type="Proteomes" id="UP001237642"/>
    </source>
</evidence>
<dbReference type="PROSITE" id="PS50005">
    <property type="entry name" value="TPR"/>
    <property type="match status" value="1"/>
</dbReference>
<dbReference type="Pfam" id="PF13424">
    <property type="entry name" value="TPR_12"/>
    <property type="match status" value="3"/>
</dbReference>
<evidence type="ECO:0000256" key="3">
    <source>
        <dbReference type="PROSITE-ProRule" id="PRU00339"/>
    </source>
</evidence>
<reference evidence="4" key="1">
    <citation type="submission" date="2023-02" db="EMBL/GenBank/DDBJ databases">
        <title>Genome of toxic invasive species Heracleum sosnowskyi carries increased number of genes despite the absence of recent whole-genome duplications.</title>
        <authorList>
            <person name="Schelkunov M."/>
            <person name="Shtratnikova V."/>
            <person name="Makarenko M."/>
            <person name="Klepikova A."/>
            <person name="Omelchenko D."/>
            <person name="Novikova G."/>
            <person name="Obukhova E."/>
            <person name="Bogdanov V."/>
            <person name="Penin A."/>
            <person name="Logacheva M."/>
        </authorList>
    </citation>
    <scope>NUCLEOTIDE SEQUENCE</scope>
    <source>
        <strain evidence="4">Hsosn_3</strain>
        <tissue evidence="4">Leaf</tissue>
    </source>
</reference>
<dbReference type="InterPro" id="IPR019734">
    <property type="entry name" value="TPR_rpt"/>
</dbReference>
<dbReference type="PANTHER" id="PTHR45641:SF19">
    <property type="entry name" value="NEPHROCYSTIN-3"/>
    <property type="match status" value="1"/>
</dbReference>
<keyword evidence="2 3" id="KW-0802">TPR repeat</keyword>
<dbReference type="InterPro" id="IPR011990">
    <property type="entry name" value="TPR-like_helical_dom_sf"/>
</dbReference>
<dbReference type="EMBL" id="JAUIZM010000002">
    <property type="protein sequence ID" value="KAK1399429.1"/>
    <property type="molecule type" value="Genomic_DNA"/>
</dbReference>
<comment type="caution">
    <text evidence="4">The sequence shown here is derived from an EMBL/GenBank/DDBJ whole genome shotgun (WGS) entry which is preliminary data.</text>
</comment>
<keyword evidence="1" id="KW-0677">Repeat</keyword>
<name>A0AAD8J8H4_9APIA</name>
<dbReference type="Pfam" id="PF13374">
    <property type="entry name" value="TPR_10"/>
    <property type="match status" value="1"/>
</dbReference>
<evidence type="ECO:0000313" key="4">
    <source>
        <dbReference type="EMBL" id="KAK1399429.1"/>
    </source>
</evidence>
<dbReference type="Proteomes" id="UP001237642">
    <property type="component" value="Unassembled WGS sequence"/>
</dbReference>
<dbReference type="SMART" id="SM00028">
    <property type="entry name" value="TPR"/>
    <property type="match status" value="6"/>
</dbReference>
<dbReference type="PANTHER" id="PTHR45641">
    <property type="entry name" value="TETRATRICOPEPTIDE REPEAT PROTEIN (AFU_ORTHOLOGUE AFUA_6G03870)"/>
    <property type="match status" value="1"/>
</dbReference>
<dbReference type="AlphaFoldDB" id="A0AAD8J8H4"/>
<gene>
    <name evidence="4" type="ORF">POM88_009292</name>
</gene>
<accession>A0AAD8J8H4</accession>